<evidence type="ECO:0000256" key="16">
    <source>
        <dbReference type="ARBA" id="ARBA00046882"/>
    </source>
</evidence>
<dbReference type="GO" id="GO:0003723">
    <property type="term" value="F:RNA binding"/>
    <property type="evidence" value="ECO:0007669"/>
    <property type="project" value="UniProtKB-KW"/>
</dbReference>
<comment type="similarity">
    <text evidence="3">Belongs to the S-100 family.</text>
</comment>
<evidence type="ECO:0000256" key="15">
    <source>
        <dbReference type="ARBA" id="ARBA00045350"/>
    </source>
</evidence>
<evidence type="ECO:0000256" key="9">
    <source>
        <dbReference type="ARBA" id="ARBA00022884"/>
    </source>
</evidence>
<dbReference type="InterPro" id="IPR001751">
    <property type="entry name" value="S100/CaBP7/8-like_CS"/>
</dbReference>
<evidence type="ECO:0000313" key="20">
    <source>
        <dbReference type="Proteomes" id="UP000322234"/>
    </source>
</evidence>
<evidence type="ECO:0000256" key="2">
    <source>
        <dbReference type="ARBA" id="ARBA00004369"/>
    </source>
</evidence>
<dbReference type="GO" id="GO:0005739">
    <property type="term" value="C:mitochondrion"/>
    <property type="evidence" value="ECO:0007669"/>
    <property type="project" value="UniProtKB-SubCell"/>
</dbReference>
<dbReference type="Pfam" id="PF13865">
    <property type="entry name" value="FoP_duplication"/>
    <property type="match status" value="1"/>
</dbReference>
<evidence type="ECO:0000256" key="6">
    <source>
        <dbReference type="ARBA" id="ARBA00022737"/>
    </source>
</evidence>
<proteinExistence type="inferred from homology"/>
<evidence type="ECO:0000256" key="17">
    <source>
        <dbReference type="SAM" id="MobiDB-lite"/>
    </source>
</evidence>
<feature type="region of interest" description="Disordered" evidence="17">
    <location>
        <begin position="151"/>
        <end position="178"/>
    </location>
</feature>
<dbReference type="GO" id="GO:0005509">
    <property type="term" value="F:calcium ion binding"/>
    <property type="evidence" value="ECO:0007669"/>
    <property type="project" value="InterPro"/>
</dbReference>
<evidence type="ECO:0000256" key="4">
    <source>
        <dbReference type="ARBA" id="ARBA00014215"/>
    </source>
</evidence>
<dbReference type="InterPro" id="IPR011992">
    <property type="entry name" value="EF-hand-dom_pair"/>
</dbReference>
<dbReference type="PROSITE" id="PS00018">
    <property type="entry name" value="EF_HAND_1"/>
    <property type="match status" value="1"/>
</dbReference>
<dbReference type="SMART" id="SM00054">
    <property type="entry name" value="EFh"/>
    <property type="match status" value="1"/>
</dbReference>
<sequence>MGSELETAMETLINVFHAHSGKEGDKYKLSKKELKELLQTELSGFLDAQKDADAVDKVMKELDENGDGEVDFQEYVVLVAALTVACNNFFWENSSAGLRPACRSRGGSPGRSTGVRFLRYVSVVRRAGVWGNGGARQTRNRSWWDVEANRGVGGPEGGGAQKREAGETPNWKTRRGIDGKDRNLIGMKKERGRVELRRRSLQLLAAKVEKDRYSRDLKMAAQSAPKVVLKSTTKMSLNERFTNMLKNKQPMPVNIRASMQQQQQLASARNRRLAQQMENRPSVQAALKLKQKSLKQRLGKSNIQARLGRPIGALARGAIGGRGLPIIQRGLPRGGLRGGRATRTLLRGGMSLRGQNLLRGGRAVAPRMGLRRGGVRGRGGPGRGGLGRGAMGRGGIGGRGRGMIGRGRGGFGGRGRGRGRGRGALARPVLTKEQLDNQLDAYMSKTKGHLDAELDAYMAQTDPETND</sequence>
<keyword evidence="5" id="KW-0479">Metal-binding</keyword>
<evidence type="ECO:0000256" key="5">
    <source>
        <dbReference type="ARBA" id="ARBA00022723"/>
    </source>
</evidence>
<dbReference type="GO" id="GO:0016529">
    <property type="term" value="C:sarcoplasmic reticulum"/>
    <property type="evidence" value="ECO:0007669"/>
    <property type="project" value="UniProtKB-SubCell"/>
</dbReference>
<gene>
    <name evidence="19" type="ORF">E5288_WYG015153</name>
</gene>
<evidence type="ECO:0000259" key="18">
    <source>
        <dbReference type="PROSITE" id="PS50222"/>
    </source>
</evidence>
<dbReference type="SMART" id="SM01218">
    <property type="entry name" value="FoP_duplication"/>
    <property type="match status" value="1"/>
</dbReference>
<comment type="function">
    <text evidence="15">Small calcium binding protein that plays important roles in several biological processes such as Ca(2+) homeostasis, chondrocyte biology and cardiomyocyte regulation. In response to an increase in intracellular Ca(2+) levels, binds calcium which triggers conformational changes. These changes allow interactions with specific target proteins and modulate their activity. Regulates a network in cardiomyocytes controlling sarcoplasmic reticulum Ca(2+) cycling and mitochondrial function through interaction with the ryanodine receptors RYR1 and RYR2, sarcoplasmic reticulum Ca(2+)-ATPase/ATP2A2 and mitochondrial F1-ATPase. Facilitates diastolic Ca(2+) dissociation and myofilament mechanics in order to improve relaxation during diastole.</text>
</comment>
<keyword evidence="8" id="KW-0106">Calcium</keyword>
<organism evidence="19 20">
    <name type="scientific">Bos mutus</name>
    <name type="common">wild yak</name>
    <dbReference type="NCBI Taxonomy" id="72004"/>
    <lineage>
        <taxon>Eukaryota</taxon>
        <taxon>Metazoa</taxon>
        <taxon>Chordata</taxon>
        <taxon>Craniata</taxon>
        <taxon>Vertebrata</taxon>
        <taxon>Euteleostomi</taxon>
        <taxon>Mammalia</taxon>
        <taxon>Eutheria</taxon>
        <taxon>Laurasiatheria</taxon>
        <taxon>Artiodactyla</taxon>
        <taxon>Ruminantia</taxon>
        <taxon>Pecora</taxon>
        <taxon>Bovidae</taxon>
        <taxon>Bovinae</taxon>
        <taxon>Bos</taxon>
    </lineage>
</organism>
<dbReference type="Proteomes" id="UP000322234">
    <property type="component" value="Unassembled WGS sequence"/>
</dbReference>
<keyword evidence="7" id="KW-0702">S-nitrosylation</keyword>
<comment type="subcellular location">
    <subcellularLocation>
        <location evidence="1">Mitochondrion</location>
    </subcellularLocation>
    <subcellularLocation>
        <location evidence="2">Sarcoplasmic reticulum</location>
    </subcellularLocation>
</comment>
<dbReference type="PROSITE" id="PS50222">
    <property type="entry name" value="EF_HAND_2"/>
    <property type="match status" value="1"/>
</dbReference>
<keyword evidence="6" id="KW-0677">Repeat</keyword>
<protein>
    <recommendedName>
        <fullName evidence="4">Protein S100-A1</fullName>
    </recommendedName>
    <alternativeName>
        <fullName evidence="12">S-100 protein alpha chain</fullName>
    </alternativeName>
    <alternativeName>
        <fullName evidence="13">S-100 protein subunit alpha</fullName>
    </alternativeName>
    <alternativeName>
        <fullName evidence="14">S100 calcium-binding protein A1</fullName>
    </alternativeName>
</protein>
<dbReference type="InterPro" id="IPR018247">
    <property type="entry name" value="EF_Hand_1_Ca_BS"/>
</dbReference>
<dbReference type="PANTHER" id="PTHR48426">
    <property type="entry name" value="CHROMATIN TARGET OF PRMT1 PROTEIN"/>
    <property type="match status" value="1"/>
</dbReference>
<dbReference type="AlphaFoldDB" id="A0A6B0S1J8"/>
<evidence type="ECO:0000256" key="7">
    <source>
        <dbReference type="ARBA" id="ARBA00022799"/>
    </source>
</evidence>
<dbReference type="Pfam" id="PF01023">
    <property type="entry name" value="S_100"/>
    <property type="match status" value="1"/>
</dbReference>
<dbReference type="CDD" id="cd05025">
    <property type="entry name" value="S-100A1"/>
    <property type="match status" value="1"/>
</dbReference>
<evidence type="ECO:0000256" key="3">
    <source>
        <dbReference type="ARBA" id="ARBA00007323"/>
    </source>
</evidence>
<dbReference type="InterPro" id="IPR013787">
    <property type="entry name" value="S100_Ca-bd_sub"/>
</dbReference>
<feature type="region of interest" description="Disordered" evidence="17">
    <location>
        <begin position="370"/>
        <end position="423"/>
    </location>
</feature>
<dbReference type="FunFam" id="1.10.238.10:FF:000044">
    <property type="entry name" value="Protein S100"/>
    <property type="match status" value="1"/>
</dbReference>
<dbReference type="PROSITE" id="PS00303">
    <property type="entry name" value="S100_CABP"/>
    <property type="match status" value="1"/>
</dbReference>
<evidence type="ECO:0000256" key="13">
    <source>
        <dbReference type="ARBA" id="ARBA00032463"/>
    </source>
</evidence>
<evidence type="ECO:0000256" key="12">
    <source>
        <dbReference type="ARBA" id="ARBA00030052"/>
    </source>
</evidence>
<feature type="compositionally biased region" description="Gly residues" evidence="17">
    <location>
        <begin position="376"/>
        <end position="414"/>
    </location>
</feature>
<dbReference type="Gene3D" id="1.10.238.10">
    <property type="entry name" value="EF-hand"/>
    <property type="match status" value="1"/>
</dbReference>
<evidence type="ECO:0000256" key="14">
    <source>
        <dbReference type="ARBA" id="ARBA00032803"/>
    </source>
</evidence>
<dbReference type="InterPro" id="IPR002048">
    <property type="entry name" value="EF_hand_dom"/>
</dbReference>
<dbReference type="PANTHER" id="PTHR48426:SF1">
    <property type="entry name" value="CHROMATIN TARGET OF PRMT1 PROTEIN"/>
    <property type="match status" value="1"/>
</dbReference>
<dbReference type="InterPro" id="IPR025715">
    <property type="entry name" value="FoP_C"/>
</dbReference>
<name>A0A6B0S1J8_9CETA</name>
<comment type="caution">
    <text evidence="19">The sequence shown here is derived from an EMBL/GenBank/DDBJ whole genome shotgun (WGS) entry which is preliminary data.</text>
</comment>
<dbReference type="InterPro" id="IPR052656">
    <property type="entry name" value="CTOP_PRMT1"/>
</dbReference>
<dbReference type="SUPFAM" id="SSF47473">
    <property type="entry name" value="EF-hand"/>
    <property type="match status" value="1"/>
</dbReference>
<keyword evidence="11" id="KW-0496">Mitochondrion</keyword>
<reference evidence="19" key="1">
    <citation type="submission" date="2019-10" db="EMBL/GenBank/DDBJ databases">
        <title>The sequence and de novo assembly of the wild yak genome.</title>
        <authorList>
            <person name="Liu Y."/>
        </authorList>
    </citation>
    <scope>NUCLEOTIDE SEQUENCE [LARGE SCALE GENOMIC DNA]</scope>
    <source>
        <strain evidence="19">WY2019</strain>
    </source>
</reference>
<evidence type="ECO:0000256" key="8">
    <source>
        <dbReference type="ARBA" id="ARBA00022837"/>
    </source>
</evidence>
<evidence type="ECO:0000256" key="1">
    <source>
        <dbReference type="ARBA" id="ARBA00004173"/>
    </source>
</evidence>
<accession>A0A6B0S1J8</accession>
<comment type="subunit">
    <text evidence="16">Dimer of either two alpha chains, or two beta chains, or one alpha and one beta chain. Also forms heterodimers with S100P. Interacts with AGER. Interacts with CAPZA1. Interacts with FKBP4. Interacts with RYR1 and RYR2. Interacts with CACYBP in a calcium-dependent manner. Interacts with PPP5C (via TPR repeats); the interaction is calcium-dependent and modulates PPP5C activity. Interacts with ATP2A2 and PLN in a Ca(2+)-dependent manner. Interacts with mitochondrial F1-ATPase subunits ATP5F1A and ATP5F1B; these interactions increase F1-ATPase activity.</text>
</comment>
<dbReference type="EMBL" id="VBQZ03000149">
    <property type="protein sequence ID" value="MXQ95865.1"/>
    <property type="molecule type" value="Genomic_DNA"/>
</dbReference>
<dbReference type="SMART" id="SM01394">
    <property type="entry name" value="S_100"/>
    <property type="match status" value="1"/>
</dbReference>
<keyword evidence="9" id="KW-0694">RNA-binding</keyword>
<keyword evidence="10" id="KW-0703">Sarcoplasmic reticulum</keyword>
<evidence type="ECO:0000256" key="11">
    <source>
        <dbReference type="ARBA" id="ARBA00023128"/>
    </source>
</evidence>
<feature type="domain" description="EF-hand" evidence="18">
    <location>
        <begin position="50"/>
        <end position="85"/>
    </location>
</feature>
<feature type="compositionally biased region" description="Gly residues" evidence="17">
    <location>
        <begin position="151"/>
        <end position="160"/>
    </location>
</feature>
<dbReference type="InterPro" id="IPR028486">
    <property type="entry name" value="S100-A1"/>
</dbReference>
<evidence type="ECO:0000256" key="10">
    <source>
        <dbReference type="ARBA" id="ARBA00022951"/>
    </source>
</evidence>
<dbReference type="GO" id="GO:0008016">
    <property type="term" value="P:regulation of heart contraction"/>
    <property type="evidence" value="ECO:0007669"/>
    <property type="project" value="InterPro"/>
</dbReference>
<evidence type="ECO:0000313" key="19">
    <source>
        <dbReference type="EMBL" id="MXQ95865.1"/>
    </source>
</evidence>
<keyword evidence="20" id="KW-1185">Reference proteome</keyword>